<keyword evidence="1" id="KW-0802">TPR repeat</keyword>
<comment type="caution">
    <text evidence="3">The sequence shown here is derived from an EMBL/GenBank/DDBJ whole genome shotgun (WGS) entry which is preliminary data.</text>
</comment>
<accession>A0A8J8CL31</accession>
<dbReference type="Pfam" id="PF13414">
    <property type="entry name" value="TPR_11"/>
    <property type="match status" value="1"/>
</dbReference>
<evidence type="ECO:0000313" key="2">
    <source>
        <dbReference type="EMBL" id="NCN65638.1"/>
    </source>
</evidence>
<dbReference type="PROSITE" id="PS50005">
    <property type="entry name" value="TPR"/>
    <property type="match status" value="1"/>
</dbReference>
<dbReference type="PROSITE" id="PS50293">
    <property type="entry name" value="TPR_REGION"/>
    <property type="match status" value="1"/>
</dbReference>
<gene>
    <name evidence="3" type="ORF">GW779_06800</name>
    <name evidence="2" type="ORF">GW910_06235</name>
</gene>
<sequence length="86" mass="10320">MDANDAEEHFKSGTSLFRSKRYEEAEKEFREALRLNPNYAKAHNNLGRLWFEYNLRSMCDEIGEEYKKAIEINPNYTEAHYNLWVL</sequence>
<protein>
    <submittedName>
        <fullName evidence="3">Tetratricopeptide repeat protein</fullName>
    </submittedName>
</protein>
<dbReference type="PANTHER" id="PTHR44809">
    <property type="match status" value="1"/>
</dbReference>
<dbReference type="Proteomes" id="UP000738826">
    <property type="component" value="Unassembled WGS sequence"/>
</dbReference>
<dbReference type="Proteomes" id="UP000768163">
    <property type="component" value="Unassembled WGS sequence"/>
</dbReference>
<dbReference type="SUPFAM" id="SSF48452">
    <property type="entry name" value="TPR-like"/>
    <property type="match status" value="1"/>
</dbReference>
<dbReference type="SMART" id="SM00028">
    <property type="entry name" value="TPR"/>
    <property type="match status" value="2"/>
</dbReference>
<evidence type="ECO:0000313" key="4">
    <source>
        <dbReference type="Proteomes" id="UP000738826"/>
    </source>
</evidence>
<evidence type="ECO:0000313" key="3">
    <source>
        <dbReference type="EMBL" id="NCS92087.1"/>
    </source>
</evidence>
<organism evidence="3 4">
    <name type="scientific">Candidatus Altarchaeum hamiconexum</name>
    <dbReference type="NCBI Taxonomy" id="1803513"/>
    <lineage>
        <taxon>Archaea</taxon>
        <taxon>Candidatus Altarchaeota</taxon>
        <taxon>Candidatus Altiarchaeia</taxon>
        <taxon>Candidatus Altarchaeales</taxon>
        <taxon>Candidatus Altarchaeaceae</taxon>
        <taxon>Candidatus Altarchaeum</taxon>
    </lineage>
</organism>
<dbReference type="EMBL" id="JAACVF010000184">
    <property type="protein sequence ID" value="NCN65638.1"/>
    <property type="molecule type" value="Genomic_DNA"/>
</dbReference>
<name>A0A8J8CL31_9ARCH</name>
<dbReference type="InterPro" id="IPR052943">
    <property type="entry name" value="TMTC_O-mannosyl-trnsfr"/>
</dbReference>
<evidence type="ECO:0000256" key="1">
    <source>
        <dbReference type="PROSITE-ProRule" id="PRU00339"/>
    </source>
</evidence>
<dbReference type="Gene3D" id="1.25.40.10">
    <property type="entry name" value="Tetratricopeptide repeat domain"/>
    <property type="match status" value="1"/>
</dbReference>
<reference evidence="3" key="1">
    <citation type="submission" date="2019-11" db="EMBL/GenBank/DDBJ databases">
        <title>Lipid analysis of CO2-rich subsurface aquifers suggests an autotrophy-based deep biosphere with lysolipids enriched in CPR bacteria.</title>
        <authorList>
            <person name="Probst A.J."/>
            <person name="Elling F.J."/>
            <person name="Castelle C.J."/>
            <person name="Zhu Q."/>
            <person name="Elvert M."/>
            <person name="Birarda G."/>
            <person name="Holman H.-Y."/>
            <person name="Lane K.R."/>
            <person name="Ladd B."/>
            <person name="Ryan M.C."/>
            <person name="Woyke T."/>
            <person name="Hinrichs K.-U."/>
            <person name="Banfield J.F."/>
        </authorList>
    </citation>
    <scope>NUCLEOTIDE SEQUENCE</scope>
    <source>
        <strain evidence="2">CG_2015-01_33_1645</strain>
        <strain evidence="3">CG_2015-04_33_537</strain>
    </source>
</reference>
<dbReference type="PANTHER" id="PTHR44809:SF1">
    <property type="entry name" value="PROTEIN O-MANNOSYL-TRANSFERASE TMTC1"/>
    <property type="match status" value="1"/>
</dbReference>
<dbReference type="EMBL" id="JAACQH010000180">
    <property type="protein sequence ID" value="NCS92087.1"/>
    <property type="molecule type" value="Genomic_DNA"/>
</dbReference>
<dbReference type="InterPro" id="IPR019734">
    <property type="entry name" value="TPR_rpt"/>
</dbReference>
<dbReference type="AlphaFoldDB" id="A0A8J8CL31"/>
<proteinExistence type="predicted"/>
<dbReference type="InterPro" id="IPR011990">
    <property type="entry name" value="TPR-like_helical_dom_sf"/>
</dbReference>
<feature type="repeat" description="TPR" evidence="1">
    <location>
        <begin position="6"/>
        <end position="39"/>
    </location>
</feature>